<dbReference type="CDD" id="cd17230">
    <property type="entry name" value="TGS_DRG1"/>
    <property type="match status" value="1"/>
</dbReference>
<dbReference type="InterPro" id="IPR006074">
    <property type="entry name" value="GTP1-OBG_CS"/>
</dbReference>
<dbReference type="InterPro" id="IPR006073">
    <property type="entry name" value="GTP-bd"/>
</dbReference>
<evidence type="ECO:0000259" key="8">
    <source>
        <dbReference type="PROSITE" id="PS51880"/>
    </source>
</evidence>
<dbReference type="InterPro" id="IPR009057">
    <property type="entry name" value="Homeodomain-like_sf"/>
</dbReference>
<dbReference type="Gene3D" id="3.10.20.30">
    <property type="match status" value="1"/>
</dbReference>
<dbReference type="NCBIfam" id="TIGR00231">
    <property type="entry name" value="small_GTP"/>
    <property type="match status" value="1"/>
</dbReference>
<dbReference type="SMART" id="SM00674">
    <property type="entry name" value="CENPB"/>
    <property type="match status" value="1"/>
</dbReference>
<keyword evidence="10" id="KW-1185">Reference proteome</keyword>
<reference evidence="9" key="1">
    <citation type="submission" date="2021-12" db="EMBL/GenBank/DDBJ databases">
        <title>Curvularia clavata genome.</title>
        <authorList>
            <person name="Cao Y."/>
        </authorList>
    </citation>
    <scope>NUCLEOTIDE SEQUENCE</scope>
    <source>
        <strain evidence="9">Yc1106</strain>
    </source>
</reference>
<dbReference type="Pfam" id="PF04218">
    <property type="entry name" value="CENP-B_N"/>
    <property type="match status" value="1"/>
</dbReference>
<evidence type="ECO:0008006" key="11">
    <source>
        <dbReference type="Google" id="ProtNLM"/>
    </source>
</evidence>
<feature type="compositionally biased region" description="Polar residues" evidence="5">
    <location>
        <begin position="667"/>
        <end position="676"/>
    </location>
</feature>
<dbReference type="GO" id="GO:0003677">
    <property type="term" value="F:DNA binding"/>
    <property type="evidence" value="ECO:0007669"/>
    <property type="project" value="UniProtKB-KW"/>
</dbReference>
<evidence type="ECO:0000259" key="7">
    <source>
        <dbReference type="PROSITE" id="PS51710"/>
    </source>
</evidence>
<dbReference type="SUPFAM" id="SSF52540">
    <property type="entry name" value="P-loop containing nucleoside triphosphate hydrolases"/>
    <property type="match status" value="1"/>
</dbReference>
<dbReference type="PROSITE" id="PS00905">
    <property type="entry name" value="GTP1_OBG"/>
    <property type="match status" value="1"/>
</dbReference>
<dbReference type="GO" id="GO:0003924">
    <property type="term" value="F:GTPase activity"/>
    <property type="evidence" value="ECO:0007669"/>
    <property type="project" value="InterPro"/>
</dbReference>
<dbReference type="InterPro" id="IPR031167">
    <property type="entry name" value="G_OBG"/>
</dbReference>
<feature type="region of interest" description="Disordered" evidence="5">
    <location>
        <begin position="498"/>
        <end position="528"/>
    </location>
</feature>
<dbReference type="Pfam" id="PF16897">
    <property type="entry name" value="MMR_HSR1_Xtn"/>
    <property type="match status" value="1"/>
</dbReference>
<dbReference type="PRINTS" id="PR00326">
    <property type="entry name" value="GTP1OBG"/>
</dbReference>
<feature type="region of interest" description="Disordered" evidence="5">
    <location>
        <begin position="804"/>
        <end position="880"/>
    </location>
</feature>
<dbReference type="CDD" id="cd01896">
    <property type="entry name" value="DRG"/>
    <property type="match status" value="1"/>
</dbReference>
<feature type="compositionally biased region" description="Low complexity" evidence="5">
    <location>
        <begin position="505"/>
        <end position="526"/>
    </location>
</feature>
<sequence length="950" mass="103903">MATTVDKIKEIEAEMAKTQKNKATSFHLGQLKAKLAKLKRELLEPSSGGGGGGVGFDVARTGVASVGFIGFPSVGKSTLMSRLTGQHSEAAAYEFTTLTTVPGQVIYNGAKIQILDLPGIIQGAKDGKGRGRQVIAVAKTCHLIFIVLDVNKPLTDKRVIENELEGFGIRINKSPPNIVLKKKDKGGINITATVPLTHIDHGEIKAVLNEYRMANADVAIRCDATVDDLIDVIEAKSRSYIPVIYALNKIDAISIEELDLLYRIPNACPISSEHGWNIDELLEQMWEKLNLVRVYTKPKGKMPDYSAPVVLRSTACTVEDFCNSIHKTIVDNFKHAIVYGKSCKHQPQRVGLSHELADEDIDAYLRITPSPAPPTSTPVSLPLPFTAPLSDMSQLHMDHEHHLHQEPFEDQHAAWRPDAAYNTHHQSPVQDYNAFSTYPPLPMEPLYATGMHPPPQHQSHPTPRNTHPQLQPLIMPQMPQWPSMLTSQSTYQAPIFPSAPPPITPASATPVSATSTQSRTSSTPRKTLTDADRRRMCQYHEDNPTVKQTEIGAMFGVERSTVSKVLRQKEKYLYQDDGSRSPIKRSKGKFPDIERALSNWARNHQRQGLPLSDAIIRDKARFFAQTVGNSDSHLKANSTSWLEKFKQKNHLMGAKSRKGSIAEESEGTSNPPSNVHTPGAISPTSPGGGVSPGTATMKAKKSEENLKTESPDTFDFSDHRRPFHSQSSTSLSSVFTDNAPSTFSAGPTSPTSLSSPFFTPDSACGPNPFMGNRQPGNGQPGSSNFQRPRSQTFPMLVGVEQYMSPPGSSDALTPKYVSSGNLDSPMADMPGNLPAIDESMSLSPTQVPNSMQPPPLPSTSGQTDDNSARPDLSPMTPSQEEAARALELVMSFFQSQNAGFVVEPQEYVTIGKLMEKLRIKRGSESLSSDMRRVSESNFVTSKLESVDAIH</sequence>
<dbReference type="InterPro" id="IPR006600">
    <property type="entry name" value="HTH_CenpB_DNA-bd_dom"/>
</dbReference>
<evidence type="ECO:0000256" key="3">
    <source>
        <dbReference type="ARBA" id="ARBA00023134"/>
    </source>
</evidence>
<feature type="compositionally biased region" description="Basic and acidic residues" evidence="5">
    <location>
        <begin position="700"/>
        <end position="720"/>
    </location>
</feature>
<dbReference type="FunFam" id="3.40.50.300:FF:000740">
    <property type="entry name" value="Putative GTP-binding protein 1"/>
    <property type="match status" value="1"/>
</dbReference>
<dbReference type="Pfam" id="PF03221">
    <property type="entry name" value="HTH_Tnp_Tc5"/>
    <property type="match status" value="1"/>
</dbReference>
<dbReference type="PANTHER" id="PTHR43127">
    <property type="entry name" value="DEVELOPMENTALLY-REGULATED GTP-BINDING PROTEIN 2"/>
    <property type="match status" value="1"/>
</dbReference>
<name>A0A9Q9DT09_CURCL</name>
<evidence type="ECO:0000256" key="1">
    <source>
        <dbReference type="ARBA" id="ARBA00022741"/>
    </source>
</evidence>
<dbReference type="InterPro" id="IPR005225">
    <property type="entry name" value="Small_GTP-bd"/>
</dbReference>
<evidence type="ECO:0000259" key="6">
    <source>
        <dbReference type="PROSITE" id="PS51253"/>
    </source>
</evidence>
<dbReference type="InterPro" id="IPR031662">
    <property type="entry name" value="GTP-binding_2"/>
</dbReference>
<dbReference type="InterPro" id="IPR007889">
    <property type="entry name" value="HTH_Psq"/>
</dbReference>
<dbReference type="InterPro" id="IPR045001">
    <property type="entry name" value="DRG"/>
</dbReference>
<feature type="region of interest" description="Disordered" evidence="5">
    <location>
        <begin position="648"/>
        <end position="789"/>
    </location>
</feature>
<dbReference type="InterPro" id="IPR012675">
    <property type="entry name" value="Beta-grasp_dom_sf"/>
</dbReference>
<dbReference type="PROSITE" id="PS51253">
    <property type="entry name" value="HTH_CENPB"/>
    <property type="match status" value="1"/>
</dbReference>
<feature type="compositionally biased region" description="Polar residues" evidence="5">
    <location>
        <begin position="806"/>
        <end position="822"/>
    </location>
</feature>
<feature type="compositionally biased region" description="Polar residues" evidence="5">
    <location>
        <begin position="774"/>
        <end position="789"/>
    </location>
</feature>
<dbReference type="PROSITE" id="PS51710">
    <property type="entry name" value="G_OBG"/>
    <property type="match status" value="1"/>
</dbReference>
<gene>
    <name evidence="9" type="ORF">yc1106_05566</name>
</gene>
<dbReference type="SUPFAM" id="SSF46689">
    <property type="entry name" value="Homeodomain-like"/>
    <property type="match status" value="2"/>
</dbReference>
<feature type="domain" description="HTH CENPB-type" evidence="6">
    <location>
        <begin position="581"/>
        <end position="655"/>
    </location>
</feature>
<feature type="compositionally biased region" description="Polar residues" evidence="5">
    <location>
        <begin position="840"/>
        <end position="850"/>
    </location>
</feature>
<accession>A0A9Q9DT09</accession>
<dbReference type="PROSITE" id="PS51880">
    <property type="entry name" value="TGS"/>
    <property type="match status" value="1"/>
</dbReference>
<evidence type="ECO:0000313" key="10">
    <source>
        <dbReference type="Proteomes" id="UP001056012"/>
    </source>
</evidence>
<evidence type="ECO:0000256" key="4">
    <source>
        <dbReference type="ARBA" id="ARBA00023242"/>
    </source>
</evidence>
<dbReference type="Gene3D" id="1.10.10.60">
    <property type="entry name" value="Homeodomain-like"/>
    <property type="match status" value="2"/>
</dbReference>
<evidence type="ECO:0000313" key="9">
    <source>
        <dbReference type="EMBL" id="USP78292.1"/>
    </source>
</evidence>
<dbReference type="Pfam" id="PF02824">
    <property type="entry name" value="TGS"/>
    <property type="match status" value="1"/>
</dbReference>
<feature type="compositionally biased region" description="Polar residues" evidence="5">
    <location>
        <begin position="734"/>
        <end position="746"/>
    </location>
</feature>
<dbReference type="Gene3D" id="6.10.140.1070">
    <property type="match status" value="2"/>
</dbReference>
<dbReference type="Pfam" id="PF01926">
    <property type="entry name" value="MMR_HSR1"/>
    <property type="match status" value="1"/>
</dbReference>
<keyword evidence="3" id="KW-0342">GTP-binding</keyword>
<feature type="domain" description="TGS" evidence="8">
    <location>
        <begin position="290"/>
        <end position="366"/>
    </location>
</feature>
<evidence type="ECO:0000256" key="5">
    <source>
        <dbReference type="SAM" id="MobiDB-lite"/>
    </source>
</evidence>
<dbReference type="FunFam" id="3.10.20.30:FF:000003">
    <property type="entry name" value="Developmentally-regulated GTP-binding protein 1"/>
    <property type="match status" value="1"/>
</dbReference>
<keyword evidence="2" id="KW-0238">DNA-binding</keyword>
<dbReference type="GO" id="GO:1903833">
    <property type="term" value="P:positive regulation of cellular response to amino acid starvation"/>
    <property type="evidence" value="ECO:0007669"/>
    <property type="project" value="UniProtKB-ARBA"/>
</dbReference>
<dbReference type="OrthoDB" id="9909311at2759"/>
<dbReference type="EMBL" id="CP089277">
    <property type="protein sequence ID" value="USP78292.1"/>
    <property type="molecule type" value="Genomic_DNA"/>
</dbReference>
<dbReference type="InterPro" id="IPR012676">
    <property type="entry name" value="TGS-like"/>
</dbReference>
<dbReference type="AlphaFoldDB" id="A0A9Q9DT09"/>
<proteinExistence type="predicted"/>
<dbReference type="SUPFAM" id="SSF81271">
    <property type="entry name" value="TGS-like"/>
    <property type="match status" value="1"/>
</dbReference>
<feature type="compositionally biased region" description="Low complexity" evidence="5">
    <location>
        <begin position="747"/>
        <end position="760"/>
    </location>
</feature>
<keyword evidence="4" id="KW-0539">Nucleus</keyword>
<organism evidence="9 10">
    <name type="scientific">Curvularia clavata</name>
    <dbReference type="NCBI Taxonomy" id="95742"/>
    <lineage>
        <taxon>Eukaryota</taxon>
        <taxon>Fungi</taxon>
        <taxon>Dikarya</taxon>
        <taxon>Ascomycota</taxon>
        <taxon>Pezizomycotina</taxon>
        <taxon>Dothideomycetes</taxon>
        <taxon>Pleosporomycetidae</taxon>
        <taxon>Pleosporales</taxon>
        <taxon>Pleosporineae</taxon>
        <taxon>Pleosporaceae</taxon>
        <taxon>Curvularia</taxon>
    </lineage>
</organism>
<dbReference type="InterPro" id="IPR027417">
    <property type="entry name" value="P-loop_NTPase"/>
</dbReference>
<feature type="domain" description="OBG-type G" evidence="7">
    <location>
        <begin position="64"/>
        <end position="290"/>
    </location>
</feature>
<dbReference type="GO" id="GO:0005525">
    <property type="term" value="F:GTP binding"/>
    <property type="evidence" value="ECO:0007669"/>
    <property type="project" value="UniProtKB-KW"/>
</dbReference>
<evidence type="ECO:0000256" key="2">
    <source>
        <dbReference type="ARBA" id="ARBA00023125"/>
    </source>
</evidence>
<dbReference type="VEuPathDB" id="FungiDB:yc1106_05566"/>
<dbReference type="Proteomes" id="UP001056012">
    <property type="component" value="Chromosome 4"/>
</dbReference>
<dbReference type="InterPro" id="IPR004095">
    <property type="entry name" value="TGS"/>
</dbReference>
<protein>
    <recommendedName>
        <fullName evidence="11">HTH CENPB-type domain-containing protein</fullName>
    </recommendedName>
</protein>
<keyword evidence="1" id="KW-0547">Nucleotide-binding</keyword>